<protein>
    <submittedName>
        <fullName evidence="1">Uncharacterized protein</fullName>
    </submittedName>
</protein>
<gene>
    <name evidence="1" type="primary">Cnig_chr_I.g1257</name>
    <name evidence="1" type="ORF">B9Z55_001257</name>
</gene>
<organism evidence="1 2">
    <name type="scientific">Caenorhabditis nigoni</name>
    <dbReference type="NCBI Taxonomy" id="1611254"/>
    <lineage>
        <taxon>Eukaryota</taxon>
        <taxon>Metazoa</taxon>
        <taxon>Ecdysozoa</taxon>
        <taxon>Nematoda</taxon>
        <taxon>Chromadorea</taxon>
        <taxon>Rhabditida</taxon>
        <taxon>Rhabditina</taxon>
        <taxon>Rhabditomorpha</taxon>
        <taxon>Rhabditoidea</taxon>
        <taxon>Rhabditidae</taxon>
        <taxon>Peloderinae</taxon>
        <taxon>Caenorhabditis</taxon>
    </lineage>
</organism>
<comment type="caution">
    <text evidence="1">The sequence shown here is derived from an EMBL/GenBank/DDBJ whole genome shotgun (WGS) entry which is preliminary data.</text>
</comment>
<proteinExistence type="predicted"/>
<evidence type="ECO:0000313" key="1">
    <source>
        <dbReference type="EMBL" id="PIC50302.1"/>
    </source>
</evidence>
<reference evidence="2" key="1">
    <citation type="submission" date="2017-10" db="EMBL/GenBank/DDBJ databases">
        <title>Rapid genome shrinkage in a self-fertile nematode reveals novel sperm competition proteins.</title>
        <authorList>
            <person name="Yin D."/>
            <person name="Schwarz E.M."/>
            <person name="Thomas C.G."/>
            <person name="Felde R.L."/>
            <person name="Korf I.F."/>
            <person name="Cutter A.D."/>
            <person name="Schartner C.M."/>
            <person name="Ralston E.J."/>
            <person name="Meyer B.J."/>
            <person name="Haag E.S."/>
        </authorList>
    </citation>
    <scope>NUCLEOTIDE SEQUENCE [LARGE SCALE GENOMIC DNA]</scope>
    <source>
        <strain evidence="2">JU1422</strain>
    </source>
</reference>
<dbReference type="AlphaFoldDB" id="A0A2G5VEY6"/>
<name>A0A2G5VEY6_9PELO</name>
<evidence type="ECO:0000313" key="2">
    <source>
        <dbReference type="Proteomes" id="UP000230233"/>
    </source>
</evidence>
<keyword evidence="2" id="KW-1185">Reference proteome</keyword>
<dbReference type="EMBL" id="PDUG01000001">
    <property type="protein sequence ID" value="PIC50302.1"/>
    <property type="molecule type" value="Genomic_DNA"/>
</dbReference>
<sequence length="89" mass="9771">MARVLGIRIINNSYVIGLPGIRFLLLKVLCGQETLVTAAKGPTTTTTFRKRKLTRFSPDSSLLVVEQQPATAVREASSRDEVLQLQTSV</sequence>
<accession>A0A2G5VEY6</accession>
<dbReference type="Proteomes" id="UP000230233">
    <property type="component" value="Chromosome I"/>
</dbReference>